<evidence type="ECO:0000313" key="3">
    <source>
        <dbReference type="Proteomes" id="UP001215598"/>
    </source>
</evidence>
<dbReference type="SUPFAM" id="SSF52949">
    <property type="entry name" value="Macro domain-like"/>
    <property type="match status" value="1"/>
</dbReference>
<gene>
    <name evidence="2" type="ORF">B0H16DRAFT_1666820</name>
</gene>
<keyword evidence="3" id="KW-1185">Reference proteome</keyword>
<dbReference type="EMBL" id="JARKIB010000281">
    <property type="protein sequence ID" value="KAJ7717140.1"/>
    <property type="molecule type" value="Genomic_DNA"/>
</dbReference>
<dbReference type="InterPro" id="IPR043472">
    <property type="entry name" value="Macro_dom-like"/>
</dbReference>
<dbReference type="InterPro" id="IPR012664">
    <property type="entry name" value="CHP02452"/>
</dbReference>
<sequence length="309" mass="33718">MTAALREIAKTTLAVISTGKLVANGLVYDLRPSLTQSTVQTAYYTPDSLLSTWHSRGQAQPDPVSGQTVIDILNSTTLAAARNAGLNGRKPPIAILNFASAEQPGGGFINGASAQEESIARSSTLYASLMTPTAQQFYTLHSGDARDGFYTHAMVYSPRVVIFRTDDGASAVPMEVDVLTSPAVYAALVRKYSEGDPEAEITRVMRERMARILFLFERRQVRNIILGSFGTGMFENDVDTVAAIWAELLCGPRARFRHSFAYVAFAVMDDATYVQFRRAFDKARELNLMAIIFDGPGLEADAGFLISNH</sequence>
<dbReference type="NCBIfam" id="TIGR02452">
    <property type="entry name" value="TIGR02452 family protein"/>
    <property type="match status" value="1"/>
</dbReference>
<dbReference type="InterPro" id="IPR019261">
    <property type="entry name" value="PARG_cat_microbial"/>
</dbReference>
<dbReference type="PIRSF" id="PIRSF014899">
    <property type="entry name" value="UCP014899"/>
    <property type="match status" value="1"/>
</dbReference>
<dbReference type="PANTHER" id="PTHR35596">
    <property type="entry name" value="DUF2263 DOMAIN-CONTAINING PROTEIN"/>
    <property type="match status" value="1"/>
</dbReference>
<evidence type="ECO:0000313" key="2">
    <source>
        <dbReference type="EMBL" id="KAJ7717140.1"/>
    </source>
</evidence>
<proteinExistence type="predicted"/>
<dbReference type="Gene3D" id="3.40.220.10">
    <property type="entry name" value="Leucine Aminopeptidase, subunit E, domain 1"/>
    <property type="match status" value="1"/>
</dbReference>
<dbReference type="Proteomes" id="UP001215598">
    <property type="component" value="Unassembled WGS sequence"/>
</dbReference>
<dbReference type="AlphaFoldDB" id="A0AAD7HC70"/>
<protein>
    <recommendedName>
        <fullName evidence="1">Microbial-type PARG catalytic domain-containing protein</fullName>
    </recommendedName>
</protein>
<comment type="caution">
    <text evidence="2">The sequence shown here is derived from an EMBL/GenBank/DDBJ whole genome shotgun (WGS) entry which is preliminary data.</text>
</comment>
<evidence type="ECO:0000259" key="1">
    <source>
        <dbReference type="Pfam" id="PF10021"/>
    </source>
</evidence>
<dbReference type="PANTHER" id="PTHR35596:SF1">
    <property type="entry name" value="MICROBIAL-TYPE PARG CATALYTIC DOMAIN-CONTAINING PROTEIN"/>
    <property type="match status" value="1"/>
</dbReference>
<reference evidence="2" key="1">
    <citation type="submission" date="2023-03" db="EMBL/GenBank/DDBJ databases">
        <title>Massive genome expansion in bonnet fungi (Mycena s.s.) driven by repeated elements and novel gene families across ecological guilds.</title>
        <authorList>
            <consortium name="Lawrence Berkeley National Laboratory"/>
            <person name="Harder C.B."/>
            <person name="Miyauchi S."/>
            <person name="Viragh M."/>
            <person name="Kuo A."/>
            <person name="Thoen E."/>
            <person name="Andreopoulos B."/>
            <person name="Lu D."/>
            <person name="Skrede I."/>
            <person name="Drula E."/>
            <person name="Henrissat B."/>
            <person name="Morin E."/>
            <person name="Kohler A."/>
            <person name="Barry K."/>
            <person name="LaButti K."/>
            <person name="Morin E."/>
            <person name="Salamov A."/>
            <person name="Lipzen A."/>
            <person name="Mereny Z."/>
            <person name="Hegedus B."/>
            <person name="Baldrian P."/>
            <person name="Stursova M."/>
            <person name="Weitz H."/>
            <person name="Taylor A."/>
            <person name="Grigoriev I.V."/>
            <person name="Nagy L.G."/>
            <person name="Martin F."/>
            <person name="Kauserud H."/>
        </authorList>
    </citation>
    <scope>NUCLEOTIDE SEQUENCE</scope>
    <source>
        <strain evidence="2">CBHHK182m</strain>
    </source>
</reference>
<accession>A0AAD7HC70</accession>
<dbReference type="Pfam" id="PF10021">
    <property type="entry name" value="PARG_cat_microb"/>
    <property type="match status" value="1"/>
</dbReference>
<feature type="domain" description="Microbial-type PARG catalytic" evidence="1">
    <location>
        <begin position="9"/>
        <end position="164"/>
    </location>
</feature>
<organism evidence="2 3">
    <name type="scientific">Mycena metata</name>
    <dbReference type="NCBI Taxonomy" id="1033252"/>
    <lineage>
        <taxon>Eukaryota</taxon>
        <taxon>Fungi</taxon>
        <taxon>Dikarya</taxon>
        <taxon>Basidiomycota</taxon>
        <taxon>Agaricomycotina</taxon>
        <taxon>Agaricomycetes</taxon>
        <taxon>Agaricomycetidae</taxon>
        <taxon>Agaricales</taxon>
        <taxon>Marasmiineae</taxon>
        <taxon>Mycenaceae</taxon>
        <taxon>Mycena</taxon>
    </lineage>
</organism>
<name>A0AAD7HC70_9AGAR</name>